<dbReference type="Proteomes" id="UP000003561">
    <property type="component" value="Unassembled WGS sequence"/>
</dbReference>
<evidence type="ECO:0000256" key="1">
    <source>
        <dbReference type="SAM" id="Phobius"/>
    </source>
</evidence>
<sequence>MYFINSLGVVAISNLLVWMEGVYVDQNNLSGSAITFVLNICNIIFFIASSMMVFKCRKAD</sequence>
<name>C0FN27_9FIRM</name>
<accession>C0FN27</accession>
<organism evidence="2 3">
    <name type="scientific">Roseburia inulinivorans DSM 16841</name>
    <dbReference type="NCBI Taxonomy" id="622312"/>
    <lineage>
        <taxon>Bacteria</taxon>
        <taxon>Bacillati</taxon>
        <taxon>Bacillota</taxon>
        <taxon>Clostridia</taxon>
        <taxon>Lachnospirales</taxon>
        <taxon>Lachnospiraceae</taxon>
        <taxon>Roseburia</taxon>
    </lineage>
</organism>
<proteinExistence type="predicted"/>
<evidence type="ECO:0000313" key="2">
    <source>
        <dbReference type="EMBL" id="EEG96098.1"/>
    </source>
</evidence>
<keyword evidence="1" id="KW-0472">Membrane</keyword>
<comment type="caution">
    <text evidence="2">The sequence shown here is derived from an EMBL/GenBank/DDBJ whole genome shotgun (WGS) entry which is preliminary data.</text>
</comment>
<dbReference type="AlphaFoldDB" id="C0FN27"/>
<protein>
    <submittedName>
        <fullName evidence="2">Uncharacterized protein</fullName>
    </submittedName>
</protein>
<evidence type="ECO:0000313" key="3">
    <source>
        <dbReference type="Proteomes" id="UP000003561"/>
    </source>
</evidence>
<feature type="transmembrane region" description="Helical" evidence="1">
    <location>
        <begin position="36"/>
        <end position="54"/>
    </location>
</feature>
<keyword evidence="1" id="KW-1133">Transmembrane helix</keyword>
<dbReference type="EMBL" id="ACFY01000003">
    <property type="protein sequence ID" value="EEG96098.1"/>
    <property type="molecule type" value="Genomic_DNA"/>
</dbReference>
<feature type="transmembrane region" description="Helical" evidence="1">
    <location>
        <begin position="7"/>
        <end position="24"/>
    </location>
</feature>
<reference evidence="2 3" key="1">
    <citation type="submission" date="2009-02" db="EMBL/GenBank/DDBJ databases">
        <authorList>
            <person name="Fulton L."/>
            <person name="Clifton S."/>
            <person name="Fulton B."/>
            <person name="Xu J."/>
            <person name="Minx P."/>
            <person name="Pepin K.H."/>
            <person name="Johnson M."/>
            <person name="Bhonagiri V."/>
            <person name="Nash W.E."/>
            <person name="Mardis E.R."/>
            <person name="Wilson R.K."/>
        </authorList>
    </citation>
    <scope>NUCLEOTIDE SEQUENCE [LARGE SCALE GENOMIC DNA]</scope>
    <source>
        <strain evidence="2 3">DSM 16841</strain>
    </source>
</reference>
<gene>
    <name evidence="2" type="ORF">ROSEINA2194_00121</name>
</gene>
<reference evidence="2 3" key="2">
    <citation type="submission" date="2009-03" db="EMBL/GenBank/DDBJ databases">
        <title>Draft genome sequence of Roseburia inulinivorans (DSM 16841).</title>
        <authorList>
            <person name="Sudarsanam P."/>
            <person name="Ley R."/>
            <person name="Guruge J."/>
            <person name="Turnbaugh P.J."/>
            <person name="Mahowald M."/>
            <person name="Liep D."/>
            <person name="Gordon J."/>
        </authorList>
    </citation>
    <scope>NUCLEOTIDE SEQUENCE [LARGE SCALE GENOMIC DNA]</scope>
    <source>
        <strain evidence="2 3">DSM 16841</strain>
    </source>
</reference>
<keyword evidence="1" id="KW-0812">Transmembrane</keyword>